<dbReference type="GO" id="GO:0004527">
    <property type="term" value="F:exonuclease activity"/>
    <property type="evidence" value="ECO:0007669"/>
    <property type="project" value="UniProtKB-KW"/>
</dbReference>
<evidence type="ECO:0000313" key="8">
    <source>
        <dbReference type="Proteomes" id="UP001240447"/>
    </source>
</evidence>
<dbReference type="InterPro" id="IPR027417">
    <property type="entry name" value="P-loop_NTPase"/>
</dbReference>
<comment type="subunit">
    <text evidence="2">Heterodimer of SbcC and SbcD.</text>
</comment>
<feature type="coiled-coil region" evidence="4">
    <location>
        <begin position="347"/>
        <end position="408"/>
    </location>
</feature>
<feature type="compositionally biased region" description="Basic and acidic residues" evidence="5">
    <location>
        <begin position="526"/>
        <end position="547"/>
    </location>
</feature>
<feature type="region of interest" description="Disordered" evidence="5">
    <location>
        <begin position="511"/>
        <end position="547"/>
    </location>
</feature>
<comment type="similarity">
    <text evidence="1">Belongs to the SMC family. SbcC subfamily.</text>
</comment>
<keyword evidence="8" id="KW-1185">Reference proteome</keyword>
<dbReference type="Proteomes" id="UP001240447">
    <property type="component" value="Unassembled WGS sequence"/>
</dbReference>
<feature type="domain" description="Rad50/SbcC-type AAA" evidence="6">
    <location>
        <begin position="7"/>
        <end position="180"/>
    </location>
</feature>
<keyword evidence="7" id="KW-0540">Nuclease</keyword>
<gene>
    <name evidence="7" type="ORF">J2S59_002772</name>
</gene>
<evidence type="ECO:0000313" key="7">
    <source>
        <dbReference type="EMBL" id="MDP9822963.1"/>
    </source>
</evidence>
<dbReference type="InterPro" id="IPR038729">
    <property type="entry name" value="Rad50/SbcC_AAA"/>
</dbReference>
<dbReference type="EMBL" id="JAUSQM010000001">
    <property type="protein sequence ID" value="MDP9822963.1"/>
    <property type="molecule type" value="Genomic_DNA"/>
</dbReference>
<dbReference type="PANTHER" id="PTHR32114:SF2">
    <property type="entry name" value="ABC TRANSPORTER ABCH.3"/>
    <property type="match status" value="1"/>
</dbReference>
<evidence type="ECO:0000256" key="5">
    <source>
        <dbReference type="SAM" id="MobiDB-lite"/>
    </source>
</evidence>
<dbReference type="RefSeq" id="WP_306825225.1">
    <property type="nucleotide sequence ID" value="NZ_JAUSQM010000001.1"/>
</dbReference>
<feature type="compositionally biased region" description="Basic and acidic residues" evidence="5">
    <location>
        <begin position="1005"/>
        <end position="1016"/>
    </location>
</feature>
<evidence type="ECO:0000256" key="1">
    <source>
        <dbReference type="ARBA" id="ARBA00006930"/>
    </source>
</evidence>
<comment type="caution">
    <text evidence="7">The sequence shown here is derived from an EMBL/GenBank/DDBJ whole genome shotgun (WGS) entry which is preliminary data.</text>
</comment>
<evidence type="ECO:0000259" key="6">
    <source>
        <dbReference type="Pfam" id="PF13476"/>
    </source>
</evidence>
<name>A0ABT9NRE8_9ACTN</name>
<evidence type="ECO:0000256" key="2">
    <source>
        <dbReference type="ARBA" id="ARBA00011322"/>
    </source>
</evidence>
<dbReference type="Pfam" id="PF13558">
    <property type="entry name" value="SbcC_Walker_B"/>
    <property type="match status" value="1"/>
</dbReference>
<reference evidence="7 8" key="1">
    <citation type="submission" date="2023-07" db="EMBL/GenBank/DDBJ databases">
        <title>Sequencing the genomes of 1000 actinobacteria strains.</title>
        <authorList>
            <person name="Klenk H.-P."/>
        </authorList>
    </citation>
    <scope>NUCLEOTIDE SEQUENCE [LARGE SCALE GENOMIC DNA]</scope>
    <source>
        <strain evidence="7 8">GD13</strain>
    </source>
</reference>
<dbReference type="PANTHER" id="PTHR32114">
    <property type="entry name" value="ABC TRANSPORTER ABCH.3"/>
    <property type="match status" value="1"/>
</dbReference>
<evidence type="ECO:0000256" key="4">
    <source>
        <dbReference type="SAM" id="Coils"/>
    </source>
</evidence>
<dbReference type="Gene3D" id="3.40.50.300">
    <property type="entry name" value="P-loop containing nucleotide triphosphate hydrolases"/>
    <property type="match status" value="2"/>
</dbReference>
<proteinExistence type="inferred from homology"/>
<dbReference type="SUPFAM" id="SSF52540">
    <property type="entry name" value="P-loop containing nucleoside triphosphate hydrolases"/>
    <property type="match status" value="1"/>
</dbReference>
<dbReference type="Pfam" id="PF13476">
    <property type="entry name" value="AAA_23"/>
    <property type="match status" value="1"/>
</dbReference>
<organism evidence="7 8">
    <name type="scientific">Nocardioides massiliensis</name>
    <dbReference type="NCBI Taxonomy" id="1325935"/>
    <lineage>
        <taxon>Bacteria</taxon>
        <taxon>Bacillati</taxon>
        <taxon>Actinomycetota</taxon>
        <taxon>Actinomycetes</taxon>
        <taxon>Propionibacteriales</taxon>
        <taxon>Nocardioidaceae</taxon>
        <taxon>Nocardioides</taxon>
    </lineage>
</organism>
<evidence type="ECO:0000256" key="3">
    <source>
        <dbReference type="ARBA" id="ARBA00013368"/>
    </source>
</evidence>
<sequence length="1016" mass="108524">MRLHHLGVQAFGPFGGHEEVDFDALHDAGLFLLSGPTGAGKTSLLDAVCFALYGQVPGVRDERTLRSQHAKPGLAPVVELELTVRGRRLRLRRTAEWERPKRRGEGTTVERASVSLTELRGSEEHHVSSRAQEVGHEIGLLLGMTASQFQQVAMLPQGRFQQFLLADSEERQTVLTKLFGTQRFGAIEEWIADHSRVVARRAAQLRAEAEVRLHSLADRAGVAPPATPTSALTAETAQTWRDWASDVCAGLRDGHTRSTADVDQARARLADTRRGREEADTWASWWSRREAAATRAREAAAGQDALEEAHRQLAAHAAARALRPLLDDHALTSTELVAALTAAQTPASELASQLAAAEAECEALTSRLSVLDAAVPVAAEIESTEEQAAEAASVLIDLRAELADVEEQCAELPALIADAERAVREAEGAVAEAPRLAEGVAAAERAAAAARAVPELHAAHEAAGERVRRAQETDLAALDHLRAVVEARLRGMAAELASALTDDAPCAVCGSTTHPEPAQPAPDGHVGADDHEAAEEARERTSAALGHAREAYDETAAALTAARLAAGGISPEGADEALEGLRRELASVEAIRASLPQLRAEAERITTRLTTTRTRRSELIAQVEQHRAVAARAAAEAAEARSRLGSLLQGDTGRDPDGSLLDLAGALRAEQQRVGGVLGRTRTRIDALRSAQAAVTAHERTAALLADPLAEAGFADADAARAALLTDDQARDLRARVQAVEDMAAEAAAVLREPPPDELTSPDPGDAATAALRLAEARSTVLAAEEAAQQAERVHATAADRWQAAQQLAARLDDAITDWLPAAAEHQHADGLTRLVRGTSADNRLQMRLSAYVLATRLDQVVDAANVRLARMRDRRFLLRRTDRAASRRTRAGLDLEVLDQWTGVARAPSSLSGGETFVVSLTLALGLADVIAQETGGVELETLFIDEGFGMLDADTLDDVLDRLDELRAGGRSVGVVSHVSEMRARIPVQVRVEKTRSGSRVMSPHDLDRSRTPS</sequence>
<feature type="region of interest" description="Disordered" evidence="5">
    <location>
        <begin position="996"/>
        <end position="1016"/>
    </location>
</feature>
<keyword evidence="7" id="KW-0378">Hydrolase</keyword>
<protein>
    <recommendedName>
        <fullName evidence="3">Nuclease SbcCD subunit C</fullName>
    </recommendedName>
</protein>
<keyword evidence="4" id="KW-0175">Coiled coil</keyword>
<accession>A0ABT9NRE8</accession>
<keyword evidence="7" id="KW-0269">Exonuclease</keyword>